<evidence type="ECO:0000259" key="1">
    <source>
        <dbReference type="PROSITE" id="PS51707"/>
    </source>
</evidence>
<dbReference type="STRING" id="1798508.A3A35_00350"/>
<dbReference type="Pfam" id="PF01928">
    <property type="entry name" value="CYTH"/>
    <property type="match status" value="1"/>
</dbReference>
<dbReference type="EMBL" id="MFLV01000011">
    <property type="protein sequence ID" value="OGG71613.1"/>
    <property type="molecule type" value="Genomic_DNA"/>
</dbReference>
<reference evidence="2 3" key="1">
    <citation type="journal article" date="2016" name="Nat. Commun.">
        <title>Thousands of microbial genomes shed light on interconnected biogeochemical processes in an aquifer system.</title>
        <authorList>
            <person name="Anantharaman K."/>
            <person name="Brown C.T."/>
            <person name="Hug L.A."/>
            <person name="Sharon I."/>
            <person name="Castelle C.J."/>
            <person name="Probst A.J."/>
            <person name="Thomas B.C."/>
            <person name="Singh A."/>
            <person name="Wilkins M.J."/>
            <person name="Karaoz U."/>
            <person name="Brodie E.L."/>
            <person name="Williams K.H."/>
            <person name="Hubbard S.S."/>
            <person name="Banfield J.F."/>
        </authorList>
    </citation>
    <scope>NUCLEOTIDE SEQUENCE [LARGE SCALE GENOMIC DNA]</scope>
</reference>
<dbReference type="Gene3D" id="2.40.320.10">
    <property type="entry name" value="Hypothetical Protein Pfu-838710-001"/>
    <property type="match status" value="1"/>
</dbReference>
<feature type="domain" description="CYTH" evidence="1">
    <location>
        <begin position="3"/>
        <end position="212"/>
    </location>
</feature>
<proteinExistence type="predicted"/>
<protein>
    <recommendedName>
        <fullName evidence="1">CYTH domain-containing protein</fullName>
    </recommendedName>
</protein>
<dbReference type="InterPro" id="IPR033469">
    <property type="entry name" value="CYTH-like_dom_sf"/>
</dbReference>
<gene>
    <name evidence="2" type="ORF">A3A35_00350</name>
</gene>
<dbReference type="PROSITE" id="PS51707">
    <property type="entry name" value="CYTH"/>
    <property type="match status" value="1"/>
</dbReference>
<organism evidence="2 3">
    <name type="scientific">Candidatus Kaiserbacteria bacterium RIFCSPLOWO2_01_FULL_51_21</name>
    <dbReference type="NCBI Taxonomy" id="1798508"/>
    <lineage>
        <taxon>Bacteria</taxon>
        <taxon>Candidatus Kaiseribacteriota</taxon>
    </lineage>
</organism>
<dbReference type="AlphaFoldDB" id="A0A1F6ED58"/>
<name>A0A1F6ED58_9BACT</name>
<accession>A0A1F6ED58</accession>
<dbReference type="InterPro" id="IPR023577">
    <property type="entry name" value="CYTH_domain"/>
</dbReference>
<evidence type="ECO:0000313" key="2">
    <source>
        <dbReference type="EMBL" id="OGG71613.1"/>
    </source>
</evidence>
<comment type="caution">
    <text evidence="2">The sequence shown here is derived from an EMBL/GenBank/DDBJ whole genome shotgun (WGS) entry which is preliminary data.</text>
</comment>
<dbReference type="Proteomes" id="UP000179115">
    <property type="component" value="Unassembled WGS sequence"/>
</dbReference>
<sequence length="226" mass="26220">MPSCEIEIKSLLGNRERAEKLRRDMQTLDPSAICHTRSKQLNHYFVGGDISKLRATLAHTFSPEDQKKLSDMLERGKDFSIRTRLIDDRNLLFVVKASLDEGSSHNTISRLEFEAPVTGMRIEELDQLLLDAGFRYQAKWSREREEYSYKSATVCLDKNAGYGYLAEFEKVVDDTAEIPLAKQSLEGFMRELGVEELPQERLERMFAYYNSHWPEYYGTDKIFVVQ</sequence>
<dbReference type="SUPFAM" id="SSF55154">
    <property type="entry name" value="CYTH-like phosphatases"/>
    <property type="match status" value="1"/>
</dbReference>
<evidence type="ECO:0000313" key="3">
    <source>
        <dbReference type="Proteomes" id="UP000179115"/>
    </source>
</evidence>